<dbReference type="SUPFAM" id="SSF159941">
    <property type="entry name" value="MM3350-like"/>
    <property type="match status" value="1"/>
</dbReference>
<keyword evidence="3" id="KW-1185">Reference proteome</keyword>
<dbReference type="Gene3D" id="3.10.290.30">
    <property type="entry name" value="MM3350-like"/>
    <property type="match status" value="1"/>
</dbReference>
<dbReference type="EMBL" id="JAUDCK010000033">
    <property type="protein sequence ID" value="MDM8196393.1"/>
    <property type="molecule type" value="Genomic_DNA"/>
</dbReference>
<dbReference type="Pfam" id="PF07929">
    <property type="entry name" value="PRiA4_ORF3"/>
    <property type="match status" value="1"/>
</dbReference>
<sequence>MLENHIFECVDHIYDDIILNGSDELKDIIRQFEDVAGDESPYFLKKGIMLAMTLCLNQLQFQDELFEGVLQEYLEHMMEAIPEMKKTVICRIVVRELEKYIHRQVRIPYHMPLDELAYYILTIFQAEGTHLFTFITDQGKFGCDQCDEEMLDDYASDVFLDELDLKKGDTFSLWYDFGDDYIFDIQIQDIEQHPNVQTLHDIEIMAGEGFGIWEDEHSLLDMYYHDRQAFVEHIQDLGLNLDDFIFEEFDVDTANGALFDDYEFLKHAYMYDEYEM</sequence>
<organism evidence="2 3">
    <name type="scientific">Massilimicrobiota timonensis</name>
    <dbReference type="NCBI Taxonomy" id="1776392"/>
    <lineage>
        <taxon>Bacteria</taxon>
        <taxon>Bacillati</taxon>
        <taxon>Bacillota</taxon>
        <taxon>Erysipelotrichia</taxon>
        <taxon>Erysipelotrichales</taxon>
        <taxon>Erysipelotrichaceae</taxon>
        <taxon>Massilimicrobiota</taxon>
    </lineage>
</organism>
<gene>
    <name evidence="2" type="ORF">QUV98_08700</name>
</gene>
<dbReference type="Proteomes" id="UP001529275">
    <property type="component" value="Unassembled WGS sequence"/>
</dbReference>
<evidence type="ECO:0000313" key="3">
    <source>
        <dbReference type="Proteomes" id="UP001529275"/>
    </source>
</evidence>
<accession>A0ABT7UJS3</accession>
<dbReference type="InterPro" id="IPR012912">
    <property type="entry name" value="Plasmid_pRiA4b_Orf3-like"/>
</dbReference>
<protein>
    <recommendedName>
        <fullName evidence="1">Plasmid pRiA4b Orf3-like domain-containing protein</fullName>
    </recommendedName>
</protein>
<dbReference type="RefSeq" id="WP_289527987.1">
    <property type="nucleotide sequence ID" value="NZ_JAUDCK010000033.1"/>
</dbReference>
<feature type="domain" description="Plasmid pRiA4b Orf3-like" evidence="1">
    <location>
        <begin position="89"/>
        <end position="215"/>
    </location>
</feature>
<evidence type="ECO:0000313" key="2">
    <source>
        <dbReference type="EMBL" id="MDM8196393.1"/>
    </source>
</evidence>
<name>A0ABT7UJS3_9FIRM</name>
<reference evidence="2 3" key="2">
    <citation type="submission" date="2023-06" db="EMBL/GenBank/DDBJ databases">
        <authorList>
            <person name="Zeman M."/>
            <person name="Kubasova T."/>
            <person name="Jahodarova E."/>
            <person name="Nykrynova M."/>
            <person name="Rychlik I."/>
        </authorList>
    </citation>
    <scope>NUCLEOTIDE SEQUENCE [LARGE SCALE GENOMIC DNA]</scope>
    <source>
        <strain evidence="2 3">ET341</strain>
    </source>
</reference>
<evidence type="ECO:0000259" key="1">
    <source>
        <dbReference type="Pfam" id="PF07929"/>
    </source>
</evidence>
<dbReference type="InterPro" id="IPR024047">
    <property type="entry name" value="MM3350-like_sf"/>
</dbReference>
<comment type="caution">
    <text evidence="2">The sequence shown here is derived from an EMBL/GenBank/DDBJ whole genome shotgun (WGS) entry which is preliminary data.</text>
</comment>
<reference evidence="3" key="1">
    <citation type="submission" date="2023-06" db="EMBL/GenBank/DDBJ databases">
        <title>Identification and characterization of horizontal gene transfer across gut microbiota members of farm animals based on homology search.</title>
        <authorList>
            <person name="Zeman M."/>
            <person name="Kubasova T."/>
            <person name="Jahodarova E."/>
            <person name="Nykrynova M."/>
            <person name="Rychlik I."/>
        </authorList>
    </citation>
    <scope>NUCLEOTIDE SEQUENCE [LARGE SCALE GENOMIC DNA]</scope>
    <source>
        <strain evidence="3">ET341</strain>
    </source>
</reference>
<proteinExistence type="predicted"/>